<dbReference type="OMA" id="CQVPTMY"/>
<dbReference type="InterPro" id="IPR023796">
    <property type="entry name" value="Serpin_dom"/>
</dbReference>
<dbReference type="OrthoDB" id="419611at2759"/>
<dbReference type="InParanoid" id="I7MFX0"/>
<dbReference type="AlphaFoldDB" id="I7MFX0"/>
<dbReference type="Gene3D" id="3.30.497.10">
    <property type="entry name" value="Antithrombin, subunit I, domain 2"/>
    <property type="match status" value="1"/>
</dbReference>
<dbReference type="PANTHER" id="PTHR11461">
    <property type="entry name" value="SERINE PROTEASE INHIBITOR, SERPIN"/>
    <property type="match status" value="1"/>
</dbReference>
<comment type="similarity">
    <text evidence="1 2">Belongs to the serpin family.</text>
</comment>
<dbReference type="PANTHER" id="PTHR11461:SF211">
    <property type="entry name" value="GH10112P-RELATED"/>
    <property type="match status" value="1"/>
</dbReference>
<evidence type="ECO:0000259" key="3">
    <source>
        <dbReference type="SMART" id="SM00093"/>
    </source>
</evidence>
<accession>I7MFX0</accession>
<dbReference type="GO" id="GO:0005615">
    <property type="term" value="C:extracellular space"/>
    <property type="evidence" value="ECO:0007669"/>
    <property type="project" value="InterPro"/>
</dbReference>
<dbReference type="SMART" id="SM00093">
    <property type="entry name" value="SERPIN"/>
    <property type="match status" value="1"/>
</dbReference>
<dbReference type="InterPro" id="IPR000215">
    <property type="entry name" value="Serpin_fam"/>
</dbReference>
<dbReference type="MEROPS" id="I04.073"/>
<reference evidence="5" key="1">
    <citation type="journal article" date="2006" name="PLoS Biol.">
        <title>Macronuclear genome sequence of the ciliate Tetrahymena thermophila, a model eukaryote.</title>
        <authorList>
            <person name="Eisen J.A."/>
            <person name="Coyne R.S."/>
            <person name="Wu M."/>
            <person name="Wu D."/>
            <person name="Thiagarajan M."/>
            <person name="Wortman J.R."/>
            <person name="Badger J.H."/>
            <person name="Ren Q."/>
            <person name="Amedeo P."/>
            <person name="Jones K.M."/>
            <person name="Tallon L.J."/>
            <person name="Delcher A.L."/>
            <person name="Salzberg S.L."/>
            <person name="Silva J.C."/>
            <person name="Haas B.J."/>
            <person name="Majoros W.H."/>
            <person name="Farzad M."/>
            <person name="Carlton J.M."/>
            <person name="Smith R.K. Jr."/>
            <person name="Garg J."/>
            <person name="Pearlman R.E."/>
            <person name="Karrer K.M."/>
            <person name="Sun L."/>
            <person name="Manning G."/>
            <person name="Elde N.C."/>
            <person name="Turkewitz A.P."/>
            <person name="Asai D.J."/>
            <person name="Wilkes D.E."/>
            <person name="Wang Y."/>
            <person name="Cai H."/>
            <person name="Collins K."/>
            <person name="Stewart B.A."/>
            <person name="Lee S.R."/>
            <person name="Wilamowska K."/>
            <person name="Weinberg Z."/>
            <person name="Ruzzo W.L."/>
            <person name="Wloga D."/>
            <person name="Gaertig J."/>
            <person name="Frankel J."/>
            <person name="Tsao C.-C."/>
            <person name="Gorovsky M.A."/>
            <person name="Keeling P.J."/>
            <person name="Waller R.F."/>
            <person name="Patron N.J."/>
            <person name="Cherry J.M."/>
            <person name="Stover N.A."/>
            <person name="Krieger C.J."/>
            <person name="del Toro C."/>
            <person name="Ryder H.F."/>
            <person name="Williamson S.C."/>
            <person name="Barbeau R.A."/>
            <person name="Hamilton E.P."/>
            <person name="Orias E."/>
        </authorList>
    </citation>
    <scope>NUCLEOTIDE SEQUENCE [LARGE SCALE GENOMIC DNA]</scope>
    <source>
        <strain evidence="5">SB210</strain>
    </source>
</reference>
<evidence type="ECO:0000313" key="4">
    <source>
        <dbReference type="EMBL" id="EAR84456.1"/>
    </source>
</evidence>
<dbReference type="InterPro" id="IPR042185">
    <property type="entry name" value="Serpin_sf_2"/>
</dbReference>
<name>I7MFX0_TETTS</name>
<gene>
    <name evidence="4" type="ORF">TTHERM_00691540</name>
</gene>
<dbReference type="Proteomes" id="UP000009168">
    <property type="component" value="Unassembled WGS sequence"/>
</dbReference>
<dbReference type="InterPro" id="IPR023795">
    <property type="entry name" value="Serpin_CS"/>
</dbReference>
<protein>
    <submittedName>
        <fullName evidence="4">Proteinase inhibitor I4 serpin</fullName>
    </submittedName>
</protein>
<organism evidence="4 5">
    <name type="scientific">Tetrahymena thermophila (strain SB210)</name>
    <dbReference type="NCBI Taxonomy" id="312017"/>
    <lineage>
        <taxon>Eukaryota</taxon>
        <taxon>Sar</taxon>
        <taxon>Alveolata</taxon>
        <taxon>Ciliophora</taxon>
        <taxon>Intramacronucleata</taxon>
        <taxon>Oligohymenophorea</taxon>
        <taxon>Hymenostomatida</taxon>
        <taxon>Tetrahymenina</taxon>
        <taxon>Tetrahymenidae</taxon>
        <taxon>Tetrahymena</taxon>
    </lineage>
</organism>
<feature type="domain" description="Serpin" evidence="3">
    <location>
        <begin position="32"/>
        <end position="387"/>
    </location>
</feature>
<sequence length="391" mass="45051">MGNKQSESQILNKQQCKALNDQLGQNFSKFTFNLYKKLAKSQNLIFSPASIYIALSMAALGSNNQTLLEFKDILGFSNQSQLAENIGLLLKILQQNQQGITTQIANKIYQGIPQLGIEYYKIMMKHFDSMIQKVNFASDCEQIRVEINKWVEEVTKEKIKDLLPPNCLNQSTAMVLVNAIYFKGNWLKKFDFKLTEQKEFYLEYENFGQKIQTDTMVKEDEYYYFQNSSYQYVQIPYKGGEYFMELMLPKESLNLFEQSLSEDTFQSARKNKYNRNLTLYLPKFKLQPVNTMSLNQILNELGLIEAFSCNADFSIMDPNKNIQISNVFHKSMIEVNEEGAEAAAATAITFIECEESEISVIFNKPFIYAITHIPSETVLFMGKVTDPSKQN</sequence>
<evidence type="ECO:0000256" key="1">
    <source>
        <dbReference type="ARBA" id="ARBA00009500"/>
    </source>
</evidence>
<dbReference type="PROSITE" id="PS00284">
    <property type="entry name" value="SERPIN"/>
    <property type="match status" value="1"/>
</dbReference>
<dbReference type="InterPro" id="IPR036186">
    <property type="entry name" value="Serpin_sf"/>
</dbReference>
<dbReference type="RefSeq" id="XP_001032119.1">
    <property type="nucleotide sequence ID" value="XM_001032119.1"/>
</dbReference>
<dbReference type="InterPro" id="IPR042178">
    <property type="entry name" value="Serpin_sf_1"/>
</dbReference>
<dbReference type="GO" id="GO:0004867">
    <property type="term" value="F:serine-type endopeptidase inhibitor activity"/>
    <property type="evidence" value="ECO:0007669"/>
    <property type="project" value="InterPro"/>
</dbReference>
<dbReference type="EMBL" id="GG662490">
    <property type="protein sequence ID" value="EAR84456.1"/>
    <property type="molecule type" value="Genomic_DNA"/>
</dbReference>
<dbReference type="STRING" id="312017.I7MFX0"/>
<dbReference type="KEGG" id="tet:TTHERM_00691540"/>
<dbReference type="CDD" id="cd00172">
    <property type="entry name" value="serpin"/>
    <property type="match status" value="1"/>
</dbReference>
<dbReference type="Pfam" id="PF00079">
    <property type="entry name" value="Serpin"/>
    <property type="match status" value="1"/>
</dbReference>
<dbReference type="HOGENOM" id="CLU_023330_0_1_1"/>
<dbReference type="SUPFAM" id="SSF56574">
    <property type="entry name" value="Serpins"/>
    <property type="match status" value="1"/>
</dbReference>
<evidence type="ECO:0000313" key="5">
    <source>
        <dbReference type="Proteomes" id="UP000009168"/>
    </source>
</evidence>
<dbReference type="eggNOG" id="KOG2392">
    <property type="taxonomic scope" value="Eukaryota"/>
</dbReference>
<keyword evidence="5" id="KW-1185">Reference proteome</keyword>
<dbReference type="GeneID" id="7830796"/>
<evidence type="ECO:0000256" key="2">
    <source>
        <dbReference type="RuleBase" id="RU000411"/>
    </source>
</evidence>
<dbReference type="Gene3D" id="2.30.39.10">
    <property type="entry name" value="Alpha-1-antitrypsin, domain 1"/>
    <property type="match status" value="1"/>
</dbReference>
<proteinExistence type="inferred from homology"/>